<gene>
    <name evidence="7" type="primary">6053332</name>
    <name evidence="6" type="ORF">CpipJ_CPIJ019196</name>
</gene>
<dbReference type="FunCoup" id="B0XIG6">
    <property type="interactions" value="3127"/>
</dbReference>
<dbReference type="InParanoid" id="B0XIG6"/>
<dbReference type="KEGG" id="cqu:CpipJ_CPIJ019196"/>
<comment type="similarity">
    <text evidence="3">Belongs to the DEAD box helicase family.</text>
</comment>
<feature type="domain" description="Helicase ATP-binding" evidence="5">
    <location>
        <begin position="296"/>
        <end position="454"/>
    </location>
</feature>
<dbReference type="SUPFAM" id="SSF52540">
    <property type="entry name" value="P-loop containing nucleoside triphosphate hydrolases"/>
    <property type="match status" value="1"/>
</dbReference>
<dbReference type="GO" id="GO:0016787">
    <property type="term" value="F:hydrolase activity"/>
    <property type="evidence" value="ECO:0007669"/>
    <property type="project" value="UniProtKB-KW"/>
</dbReference>
<dbReference type="VEuPathDB" id="VectorBase:CPIJ019196"/>
<proteinExistence type="inferred from homology"/>
<dbReference type="PANTHER" id="PTHR47958">
    <property type="entry name" value="ATP-DEPENDENT RNA HELICASE DBP3"/>
    <property type="match status" value="1"/>
</dbReference>
<reference evidence="7" key="2">
    <citation type="submission" date="2021-02" db="UniProtKB">
        <authorList>
            <consortium name="EnsemblMetazoa"/>
        </authorList>
    </citation>
    <scope>IDENTIFICATION</scope>
    <source>
        <strain evidence="7">JHB</strain>
    </source>
</reference>
<dbReference type="HOGENOM" id="CLU_506482_0_0_1"/>
<evidence type="ECO:0000256" key="1">
    <source>
        <dbReference type="ARBA" id="ARBA00022801"/>
    </source>
</evidence>
<dbReference type="GO" id="GO:0003676">
    <property type="term" value="F:nucleic acid binding"/>
    <property type="evidence" value="ECO:0007669"/>
    <property type="project" value="InterPro"/>
</dbReference>
<name>B0XIG6_CULQU</name>
<dbReference type="InterPro" id="IPR027417">
    <property type="entry name" value="P-loop_NTPase"/>
</dbReference>
<dbReference type="PROSITE" id="PS51192">
    <property type="entry name" value="HELICASE_ATP_BIND_1"/>
    <property type="match status" value="1"/>
</dbReference>
<keyword evidence="2 3" id="KW-0347">Helicase</keyword>
<dbReference type="GO" id="GO:0010468">
    <property type="term" value="P:regulation of gene expression"/>
    <property type="evidence" value="ECO:0007669"/>
    <property type="project" value="UniProtKB-ARBA"/>
</dbReference>
<dbReference type="InterPro" id="IPR000629">
    <property type="entry name" value="RNA-helicase_DEAD-box_CS"/>
</dbReference>
<evidence type="ECO:0000256" key="4">
    <source>
        <dbReference type="SAM" id="MobiDB-lite"/>
    </source>
</evidence>
<dbReference type="GO" id="GO:0004386">
    <property type="term" value="F:helicase activity"/>
    <property type="evidence" value="ECO:0007669"/>
    <property type="project" value="UniProtKB-KW"/>
</dbReference>
<keyword evidence="8" id="KW-1185">Reference proteome</keyword>
<dbReference type="Pfam" id="PF00270">
    <property type="entry name" value="DEAD"/>
    <property type="match status" value="1"/>
</dbReference>
<reference evidence="6" key="1">
    <citation type="submission" date="2007-03" db="EMBL/GenBank/DDBJ databases">
        <title>Annotation of Culex pipiens quinquefasciatus.</title>
        <authorList>
            <consortium name="The Broad Institute Genome Sequencing Platform"/>
            <person name="Atkinson P.W."/>
            <person name="Hemingway J."/>
            <person name="Christensen B.M."/>
            <person name="Higgs S."/>
            <person name="Kodira C."/>
            <person name="Hannick L."/>
            <person name="Megy K."/>
            <person name="O'Leary S."/>
            <person name="Pearson M."/>
            <person name="Haas B.J."/>
            <person name="Mauceli E."/>
            <person name="Wortman J.R."/>
            <person name="Lee N.H."/>
            <person name="Guigo R."/>
            <person name="Stanke M."/>
            <person name="Alvarado L."/>
            <person name="Amedeo P."/>
            <person name="Antoine C.H."/>
            <person name="Arensburger P."/>
            <person name="Bidwell S.L."/>
            <person name="Crawford M."/>
            <person name="Camaro F."/>
            <person name="Devon K."/>
            <person name="Engels R."/>
            <person name="Hammond M."/>
            <person name="Howarth C."/>
            <person name="Koehrsen M."/>
            <person name="Lawson D."/>
            <person name="Montgomery P."/>
            <person name="Nene V."/>
            <person name="Nusbaum C."/>
            <person name="Puiu D."/>
            <person name="Romero-Severson J."/>
            <person name="Severson D.W."/>
            <person name="Shumway M."/>
            <person name="Sisk P."/>
            <person name="Stolte C."/>
            <person name="Zeng Q."/>
            <person name="Eisenstadt E."/>
            <person name="Fraser-Liggett C."/>
            <person name="Strausberg R."/>
            <person name="Galagan J."/>
            <person name="Birren B."/>
            <person name="Collins F.H."/>
        </authorList>
    </citation>
    <scope>NUCLEOTIDE SEQUENCE [LARGE SCALE GENOMIC DNA]</scope>
    <source>
        <strain evidence="6">JHB</strain>
    </source>
</reference>
<dbReference type="Proteomes" id="UP000002320">
    <property type="component" value="Unassembled WGS sequence"/>
</dbReference>
<feature type="region of interest" description="Disordered" evidence="4">
    <location>
        <begin position="207"/>
        <end position="239"/>
    </location>
</feature>
<dbReference type="AlphaFoldDB" id="B0XIG6"/>
<evidence type="ECO:0000313" key="7">
    <source>
        <dbReference type="EnsemblMetazoa" id="CPIJ019196-PA"/>
    </source>
</evidence>
<evidence type="ECO:0000313" key="8">
    <source>
        <dbReference type="Proteomes" id="UP000002320"/>
    </source>
</evidence>
<feature type="region of interest" description="Disordered" evidence="4">
    <location>
        <begin position="1"/>
        <end position="193"/>
    </location>
</feature>
<dbReference type="GO" id="GO:0005524">
    <property type="term" value="F:ATP binding"/>
    <property type="evidence" value="ECO:0007669"/>
    <property type="project" value="UniProtKB-KW"/>
</dbReference>
<dbReference type="EMBL" id="DS233303">
    <property type="protein sequence ID" value="EDS29270.1"/>
    <property type="molecule type" value="Genomic_DNA"/>
</dbReference>
<dbReference type="STRING" id="7176.B0XIG6"/>
<keyword evidence="3" id="KW-0547">Nucleotide-binding</keyword>
<dbReference type="Gene3D" id="3.40.50.300">
    <property type="entry name" value="P-loop containing nucleotide triphosphate hydrolases"/>
    <property type="match status" value="1"/>
</dbReference>
<evidence type="ECO:0000256" key="2">
    <source>
        <dbReference type="ARBA" id="ARBA00022806"/>
    </source>
</evidence>
<feature type="compositionally biased region" description="Acidic residues" evidence="4">
    <location>
        <begin position="215"/>
        <end position="225"/>
    </location>
</feature>
<organism>
    <name type="scientific">Culex quinquefasciatus</name>
    <name type="common">Southern house mosquito</name>
    <name type="synonym">Culex pungens</name>
    <dbReference type="NCBI Taxonomy" id="7176"/>
    <lineage>
        <taxon>Eukaryota</taxon>
        <taxon>Metazoa</taxon>
        <taxon>Ecdysozoa</taxon>
        <taxon>Arthropoda</taxon>
        <taxon>Hexapoda</taxon>
        <taxon>Insecta</taxon>
        <taxon>Pterygota</taxon>
        <taxon>Neoptera</taxon>
        <taxon>Endopterygota</taxon>
        <taxon>Diptera</taxon>
        <taxon>Nematocera</taxon>
        <taxon>Culicoidea</taxon>
        <taxon>Culicidae</taxon>
        <taxon>Culicinae</taxon>
        <taxon>Culicini</taxon>
        <taxon>Culex</taxon>
        <taxon>Culex</taxon>
    </lineage>
</organism>
<dbReference type="InterPro" id="IPR014001">
    <property type="entry name" value="Helicase_ATP-bd"/>
</dbReference>
<dbReference type="EnsemblMetazoa" id="CPIJ019196-RA">
    <property type="protein sequence ID" value="CPIJ019196-PA"/>
    <property type="gene ID" value="CPIJ019196"/>
</dbReference>
<feature type="compositionally biased region" description="Low complexity" evidence="4">
    <location>
        <begin position="127"/>
        <end position="137"/>
    </location>
</feature>
<accession>B0XIG6</accession>
<feature type="compositionally biased region" description="Acidic residues" evidence="4">
    <location>
        <begin position="146"/>
        <end position="157"/>
    </location>
</feature>
<protein>
    <submittedName>
        <fullName evidence="6 7">DEAD box ATP-dependent RNA helicase</fullName>
    </submittedName>
</protein>
<evidence type="ECO:0000259" key="5">
    <source>
        <dbReference type="PROSITE" id="PS51192"/>
    </source>
</evidence>
<dbReference type="SMART" id="SM00487">
    <property type="entry name" value="DEXDc"/>
    <property type="match status" value="1"/>
</dbReference>
<dbReference type="InterPro" id="IPR011545">
    <property type="entry name" value="DEAD/DEAH_box_helicase_dom"/>
</dbReference>
<dbReference type="PROSITE" id="PS00039">
    <property type="entry name" value="DEAD_ATP_HELICASE"/>
    <property type="match status" value="1"/>
</dbReference>
<keyword evidence="1 3" id="KW-0378">Hydrolase</keyword>
<evidence type="ECO:0000313" key="6">
    <source>
        <dbReference type="EMBL" id="EDS29270.1"/>
    </source>
</evidence>
<dbReference type="eggNOG" id="KOG0339">
    <property type="taxonomic scope" value="Eukaryota"/>
</dbReference>
<sequence>MSGNRGNFSFSMRRQGQLSASFPNASGGGRPGQQQQQQQQQKSFSLNAVPPPSSLCGRGGYAPAKGFQQHQQQPASGVSKHGYHTMDAIAAYSNPASQYTLGKRRGKTEDDYFEDEEEPAPQLDYIPAPGSPSASGSQSNRKGAGEDDDDEDDDDPLDAFMAGIEAQVEREKKTVPAPNVDPKKGTRGDIDDEDDEESYYRYMEENPHAGLQDGDGSDGELEYDQDGNPIPPPRKRDIDPLPVIYHSEIDYEKFEKNFYIPHEDIIALASSQTQELRHKLGIKVSGPSHARSPQGVPTALSGRDIIGIAKTGSGKTAAFLWPMLVHIMDQKNLGPGDGPIGLILAPTRELSLQIYQEAKKFGKVYNISVCCCYGGGSKWEQSKALEQGAEIVVATPGRMIDMIKMKATNLRRVTYLVLDEADKMFNMGFEKQYTVKNFGKVSFVQEEKWLSGSARRTEPGASLLEEVWLAYLWKRRRRRTEPSTPGGIKKAATSLSCSGGRISGRIFAEELERGSINGPQPWRLCDRGDCVNEKLYRV</sequence>
<dbReference type="OrthoDB" id="196131at2759"/>
<keyword evidence="3" id="KW-0067">ATP-binding</keyword>
<dbReference type="VEuPathDB" id="VectorBase:CQUJHB003340"/>
<feature type="compositionally biased region" description="Polar residues" evidence="4">
    <location>
        <begin position="1"/>
        <end position="24"/>
    </location>
</feature>
<evidence type="ECO:0000256" key="3">
    <source>
        <dbReference type="RuleBase" id="RU000492"/>
    </source>
</evidence>